<dbReference type="InterPro" id="IPR036259">
    <property type="entry name" value="MFS_trans_sf"/>
</dbReference>
<evidence type="ECO:0000256" key="1">
    <source>
        <dbReference type="ARBA" id="ARBA00004141"/>
    </source>
</evidence>
<comment type="caution">
    <text evidence="6">The sequence shown here is derived from an EMBL/GenBank/DDBJ whole genome shotgun (WGS) entry which is preliminary data.</text>
</comment>
<dbReference type="SUPFAM" id="SSF103473">
    <property type="entry name" value="MFS general substrate transporter"/>
    <property type="match status" value="1"/>
</dbReference>
<feature type="non-terminal residue" evidence="6">
    <location>
        <position position="230"/>
    </location>
</feature>
<feature type="transmembrane region" description="Helical" evidence="5">
    <location>
        <begin position="102"/>
        <end position="124"/>
    </location>
</feature>
<keyword evidence="4 5" id="KW-0472">Membrane</keyword>
<keyword evidence="2 5" id="KW-0812">Transmembrane</keyword>
<proteinExistence type="predicted"/>
<dbReference type="EMBL" id="JACVVK020000042">
    <property type="protein sequence ID" value="KAK7499723.1"/>
    <property type="molecule type" value="Genomic_DNA"/>
</dbReference>
<keyword evidence="3 5" id="KW-1133">Transmembrane helix</keyword>
<evidence type="ECO:0000256" key="5">
    <source>
        <dbReference type="SAM" id="Phobius"/>
    </source>
</evidence>
<accession>A0ABD0LKN3</accession>
<feature type="transmembrane region" description="Helical" evidence="5">
    <location>
        <begin position="193"/>
        <end position="212"/>
    </location>
</feature>
<evidence type="ECO:0000256" key="3">
    <source>
        <dbReference type="ARBA" id="ARBA00022989"/>
    </source>
</evidence>
<feature type="transmembrane region" description="Helical" evidence="5">
    <location>
        <begin position="162"/>
        <end position="181"/>
    </location>
</feature>
<dbReference type="Gene3D" id="1.20.1250.20">
    <property type="entry name" value="MFS general substrate transporter like domains"/>
    <property type="match status" value="1"/>
</dbReference>
<dbReference type="PANTHER" id="PTHR11662">
    <property type="entry name" value="SOLUTE CARRIER FAMILY 17"/>
    <property type="match status" value="1"/>
</dbReference>
<keyword evidence="7" id="KW-1185">Reference proteome</keyword>
<comment type="subcellular location">
    <subcellularLocation>
        <location evidence="1">Membrane</location>
        <topology evidence="1">Multi-pass membrane protein</topology>
    </subcellularLocation>
</comment>
<sequence length="230" mass="25347">MKHVWPRLEARVALYFLVINMRTLPKKYSDMVFNGFYGHFSILRAELVDVSSPVQRLEFAKPSLSIHEENDKVSSFRGSGEWEDCGKETDQRTPCVPHRYKLAIFAAMGLVLVVGSRSCFSLVMTHVTSGANVSLAAEDVIFTDCTAINTSLDMNIDMGGDTMFLLHASYSAGLTVGKFPGSLLSTLFSPKRVISLSVLMTSVLTMVLPLAIPFSSPLLFLLRTTQGLVE</sequence>
<dbReference type="AlphaFoldDB" id="A0ABD0LKN3"/>
<organism evidence="6 7">
    <name type="scientific">Batillaria attramentaria</name>
    <dbReference type="NCBI Taxonomy" id="370345"/>
    <lineage>
        <taxon>Eukaryota</taxon>
        <taxon>Metazoa</taxon>
        <taxon>Spiralia</taxon>
        <taxon>Lophotrochozoa</taxon>
        <taxon>Mollusca</taxon>
        <taxon>Gastropoda</taxon>
        <taxon>Caenogastropoda</taxon>
        <taxon>Sorbeoconcha</taxon>
        <taxon>Cerithioidea</taxon>
        <taxon>Batillariidae</taxon>
        <taxon>Batillaria</taxon>
    </lineage>
</organism>
<dbReference type="GO" id="GO:0016020">
    <property type="term" value="C:membrane"/>
    <property type="evidence" value="ECO:0007669"/>
    <property type="project" value="UniProtKB-SubCell"/>
</dbReference>
<dbReference type="PANTHER" id="PTHR11662:SF399">
    <property type="entry name" value="FI19708P1-RELATED"/>
    <property type="match status" value="1"/>
</dbReference>
<gene>
    <name evidence="6" type="ORF">BaRGS_00009064</name>
</gene>
<name>A0ABD0LKN3_9CAEN</name>
<dbReference type="InterPro" id="IPR050382">
    <property type="entry name" value="MFS_Na/Anion_cotransporter"/>
</dbReference>
<evidence type="ECO:0000256" key="4">
    <source>
        <dbReference type="ARBA" id="ARBA00023136"/>
    </source>
</evidence>
<evidence type="ECO:0000256" key="2">
    <source>
        <dbReference type="ARBA" id="ARBA00022692"/>
    </source>
</evidence>
<evidence type="ECO:0000313" key="6">
    <source>
        <dbReference type="EMBL" id="KAK7499723.1"/>
    </source>
</evidence>
<evidence type="ECO:0000313" key="7">
    <source>
        <dbReference type="Proteomes" id="UP001519460"/>
    </source>
</evidence>
<protein>
    <submittedName>
        <fullName evidence="6">Uncharacterized protein</fullName>
    </submittedName>
</protein>
<dbReference type="Proteomes" id="UP001519460">
    <property type="component" value="Unassembled WGS sequence"/>
</dbReference>
<reference evidence="6 7" key="1">
    <citation type="journal article" date="2023" name="Sci. Data">
        <title>Genome assembly of the Korean intertidal mud-creeper Batillaria attramentaria.</title>
        <authorList>
            <person name="Patra A.K."/>
            <person name="Ho P.T."/>
            <person name="Jun S."/>
            <person name="Lee S.J."/>
            <person name="Kim Y."/>
            <person name="Won Y.J."/>
        </authorList>
    </citation>
    <scope>NUCLEOTIDE SEQUENCE [LARGE SCALE GENOMIC DNA]</scope>
    <source>
        <strain evidence="6">Wonlab-2016</strain>
    </source>
</reference>